<dbReference type="EMBL" id="LGRX02026918">
    <property type="protein sequence ID" value="KAK3250102.1"/>
    <property type="molecule type" value="Genomic_DNA"/>
</dbReference>
<gene>
    <name evidence="4" type="ORF">CYMTET_40506</name>
</gene>
<evidence type="ECO:0000256" key="2">
    <source>
        <dbReference type="SAM" id="MobiDB-lite"/>
    </source>
</evidence>
<dbReference type="GO" id="GO:0008270">
    <property type="term" value="F:zinc ion binding"/>
    <property type="evidence" value="ECO:0007669"/>
    <property type="project" value="UniProtKB-KW"/>
</dbReference>
<evidence type="ECO:0000313" key="5">
    <source>
        <dbReference type="Proteomes" id="UP001190700"/>
    </source>
</evidence>
<dbReference type="PROSITE" id="PS50089">
    <property type="entry name" value="ZF_RING_2"/>
    <property type="match status" value="1"/>
</dbReference>
<proteinExistence type="predicted"/>
<name>A0AAE0F3K5_9CHLO</name>
<feature type="compositionally biased region" description="Low complexity" evidence="2">
    <location>
        <begin position="139"/>
        <end position="149"/>
    </location>
</feature>
<feature type="compositionally biased region" description="Basic residues" evidence="2">
    <location>
        <begin position="481"/>
        <end position="491"/>
    </location>
</feature>
<keyword evidence="1" id="KW-0862">Zinc</keyword>
<feature type="compositionally biased region" description="Basic and acidic residues" evidence="2">
    <location>
        <begin position="454"/>
        <end position="463"/>
    </location>
</feature>
<accession>A0AAE0F3K5</accession>
<dbReference type="AlphaFoldDB" id="A0AAE0F3K5"/>
<sequence>MNHVRAVLGARFAGRSATGGAPPPPSTPATFQPPPDEEMVTGGFRRQRMSSDSGRRRELEKFAARCVEELCASPEMATVIQEAIDSHVLPAQATIQELRMELSDSAISLGLPRRPEGLRSPAHRGPISPANASSQEPQHAAAGKAAAHALRGRLAEARQAPQQTLLDLKTWESSSPYKPIPELSGKVSQALAKSELQERAEEITNTIMARAHCAVCWEHVGEDEKLFRVCELQVPVQHLMCERCLDRDRTHGCPMCKRPRVRTEQCEAMRRNFYRIKCQSCPLCTDPTKRTAEELLKHVDTECAAVESETITVDVRKLQRELEKFAARCVEELCASPETATVIQEAIDSHVLLAQDTIQELRMELSDSAISLDLVRHMSTSEIETLNQRVAQLEALKHQVKLDDIQRLKNDKLHLVNEKGDLASALEKMGGTLKRCEQANDDLRKDLARVRDERDRWQREAADTKLSVQRRAGSHAEHWGRPKRPRRECSP</sequence>
<dbReference type="InterPro" id="IPR001841">
    <property type="entry name" value="Znf_RING"/>
</dbReference>
<evidence type="ECO:0000259" key="3">
    <source>
        <dbReference type="PROSITE" id="PS50089"/>
    </source>
</evidence>
<reference evidence="4 5" key="1">
    <citation type="journal article" date="2015" name="Genome Biol. Evol.">
        <title>Comparative Genomics of a Bacterivorous Green Alga Reveals Evolutionary Causalities and Consequences of Phago-Mixotrophic Mode of Nutrition.</title>
        <authorList>
            <person name="Burns J.A."/>
            <person name="Paasch A."/>
            <person name="Narechania A."/>
            <person name="Kim E."/>
        </authorList>
    </citation>
    <scope>NUCLEOTIDE SEQUENCE [LARGE SCALE GENOMIC DNA]</scope>
    <source>
        <strain evidence="4 5">PLY_AMNH</strain>
    </source>
</reference>
<evidence type="ECO:0000256" key="1">
    <source>
        <dbReference type="PROSITE-ProRule" id="PRU00175"/>
    </source>
</evidence>
<comment type="caution">
    <text evidence="4">The sequence shown here is derived from an EMBL/GenBank/DDBJ whole genome shotgun (WGS) entry which is preliminary data.</text>
</comment>
<organism evidence="4 5">
    <name type="scientific">Cymbomonas tetramitiformis</name>
    <dbReference type="NCBI Taxonomy" id="36881"/>
    <lineage>
        <taxon>Eukaryota</taxon>
        <taxon>Viridiplantae</taxon>
        <taxon>Chlorophyta</taxon>
        <taxon>Pyramimonadophyceae</taxon>
        <taxon>Pyramimonadales</taxon>
        <taxon>Pyramimonadaceae</taxon>
        <taxon>Cymbomonas</taxon>
    </lineage>
</organism>
<keyword evidence="1" id="KW-0479">Metal-binding</keyword>
<keyword evidence="5" id="KW-1185">Reference proteome</keyword>
<feature type="compositionally biased region" description="Pro residues" evidence="2">
    <location>
        <begin position="21"/>
        <end position="34"/>
    </location>
</feature>
<feature type="region of interest" description="Disordered" evidence="2">
    <location>
        <begin position="113"/>
        <end position="152"/>
    </location>
</feature>
<dbReference type="Proteomes" id="UP001190700">
    <property type="component" value="Unassembled WGS sequence"/>
</dbReference>
<evidence type="ECO:0000313" key="4">
    <source>
        <dbReference type="EMBL" id="KAK3250102.1"/>
    </source>
</evidence>
<feature type="region of interest" description="Disordered" evidence="2">
    <location>
        <begin position="12"/>
        <end position="56"/>
    </location>
</feature>
<protein>
    <recommendedName>
        <fullName evidence="3">RING-type domain-containing protein</fullName>
    </recommendedName>
</protein>
<feature type="region of interest" description="Disordered" evidence="2">
    <location>
        <begin position="454"/>
        <end position="491"/>
    </location>
</feature>
<feature type="domain" description="RING-type" evidence="3">
    <location>
        <begin position="213"/>
        <end position="257"/>
    </location>
</feature>
<keyword evidence="1" id="KW-0863">Zinc-finger</keyword>